<dbReference type="EMBL" id="JAGKQM010000006">
    <property type="protein sequence ID" value="KAH0924267.1"/>
    <property type="molecule type" value="Genomic_DNA"/>
</dbReference>
<protein>
    <submittedName>
        <fullName evidence="1">Uncharacterized protein</fullName>
    </submittedName>
</protein>
<sequence length="27" mass="3271">MPIMTFGLLVRYIRIDKTEDQEEEKKS</sequence>
<dbReference type="Proteomes" id="UP000824890">
    <property type="component" value="Unassembled WGS sequence"/>
</dbReference>
<evidence type="ECO:0000313" key="1">
    <source>
        <dbReference type="EMBL" id="KAH0924267.1"/>
    </source>
</evidence>
<accession>A0ABQ8D4F6</accession>
<comment type="caution">
    <text evidence="1">The sequence shown here is derived from an EMBL/GenBank/DDBJ whole genome shotgun (WGS) entry which is preliminary data.</text>
</comment>
<proteinExistence type="predicted"/>
<organism evidence="1 2">
    <name type="scientific">Brassica napus</name>
    <name type="common">Rape</name>
    <dbReference type="NCBI Taxonomy" id="3708"/>
    <lineage>
        <taxon>Eukaryota</taxon>
        <taxon>Viridiplantae</taxon>
        <taxon>Streptophyta</taxon>
        <taxon>Embryophyta</taxon>
        <taxon>Tracheophyta</taxon>
        <taxon>Spermatophyta</taxon>
        <taxon>Magnoliopsida</taxon>
        <taxon>eudicotyledons</taxon>
        <taxon>Gunneridae</taxon>
        <taxon>Pentapetalae</taxon>
        <taxon>rosids</taxon>
        <taxon>malvids</taxon>
        <taxon>Brassicales</taxon>
        <taxon>Brassicaceae</taxon>
        <taxon>Brassiceae</taxon>
        <taxon>Brassica</taxon>
    </lineage>
</organism>
<reference evidence="1 2" key="1">
    <citation type="submission" date="2021-05" db="EMBL/GenBank/DDBJ databases">
        <title>Genome Assembly of Synthetic Allotetraploid Brassica napus Reveals Homoeologous Exchanges between Subgenomes.</title>
        <authorList>
            <person name="Davis J.T."/>
        </authorList>
    </citation>
    <scope>NUCLEOTIDE SEQUENCE [LARGE SCALE GENOMIC DNA]</scope>
    <source>
        <strain evidence="2">cv. Da-Ae</strain>
        <tissue evidence="1">Seedling</tissue>
    </source>
</reference>
<evidence type="ECO:0000313" key="2">
    <source>
        <dbReference type="Proteomes" id="UP000824890"/>
    </source>
</evidence>
<gene>
    <name evidence="1" type="ORF">HID58_024285</name>
</gene>
<name>A0ABQ8D4F6_BRANA</name>
<keyword evidence="2" id="KW-1185">Reference proteome</keyword>